<organism evidence="1 2">
    <name type="scientific">Cucumis melo var. makuwa</name>
    <name type="common">Oriental melon</name>
    <dbReference type="NCBI Taxonomy" id="1194695"/>
    <lineage>
        <taxon>Eukaryota</taxon>
        <taxon>Viridiplantae</taxon>
        <taxon>Streptophyta</taxon>
        <taxon>Embryophyta</taxon>
        <taxon>Tracheophyta</taxon>
        <taxon>Spermatophyta</taxon>
        <taxon>Magnoliopsida</taxon>
        <taxon>eudicotyledons</taxon>
        <taxon>Gunneridae</taxon>
        <taxon>Pentapetalae</taxon>
        <taxon>rosids</taxon>
        <taxon>fabids</taxon>
        <taxon>Cucurbitales</taxon>
        <taxon>Cucurbitaceae</taxon>
        <taxon>Benincaseae</taxon>
        <taxon>Cucumis</taxon>
    </lineage>
</organism>
<sequence length="93" mass="10608">MHGITLPSSKYVMPVRDACGGFIDVAKETRERSDLNYTTFVPATININDRDRNRLLVQIAEGTWLIIERNPRIHGTFSRQAAVSFDEFNPRAE</sequence>
<reference evidence="1 2" key="1">
    <citation type="submission" date="2019-08" db="EMBL/GenBank/DDBJ databases">
        <title>Draft genome sequences of two oriental melons (Cucumis melo L. var makuwa).</title>
        <authorList>
            <person name="Kwon S.-Y."/>
        </authorList>
    </citation>
    <scope>NUCLEOTIDE SEQUENCE [LARGE SCALE GENOMIC DNA]</scope>
    <source>
        <strain evidence="2">cv. SW 3</strain>
        <tissue evidence="1">Leaf</tissue>
    </source>
</reference>
<evidence type="ECO:0000313" key="2">
    <source>
        <dbReference type="Proteomes" id="UP000321393"/>
    </source>
</evidence>
<comment type="caution">
    <text evidence="1">The sequence shown here is derived from an EMBL/GenBank/DDBJ whole genome shotgun (WGS) entry which is preliminary data.</text>
</comment>
<proteinExistence type="predicted"/>
<dbReference type="AlphaFoldDB" id="A0A5A7SZ29"/>
<evidence type="ECO:0000313" key="1">
    <source>
        <dbReference type="EMBL" id="KAA0035176.1"/>
    </source>
</evidence>
<gene>
    <name evidence="1" type="ORF">E6C27_scaffold57G002780</name>
</gene>
<dbReference type="Proteomes" id="UP000321393">
    <property type="component" value="Unassembled WGS sequence"/>
</dbReference>
<protein>
    <submittedName>
        <fullName evidence="1">Uncharacterized protein</fullName>
    </submittedName>
</protein>
<accession>A0A5A7SZ29</accession>
<name>A0A5A7SZ29_CUCMM</name>
<dbReference type="EMBL" id="SSTE01020204">
    <property type="protein sequence ID" value="KAA0035176.1"/>
    <property type="molecule type" value="Genomic_DNA"/>
</dbReference>